<dbReference type="InterPro" id="IPR000089">
    <property type="entry name" value="Biotin_lipoyl"/>
</dbReference>
<feature type="compositionally biased region" description="Low complexity" evidence="1">
    <location>
        <begin position="179"/>
        <end position="189"/>
    </location>
</feature>
<proteinExistence type="predicted"/>
<evidence type="ECO:0000313" key="3">
    <source>
        <dbReference type="EMBL" id="OAE28621.1"/>
    </source>
</evidence>
<organism evidence="3 4">
    <name type="scientific">Marchantia polymorpha subsp. ruderalis</name>
    <dbReference type="NCBI Taxonomy" id="1480154"/>
    <lineage>
        <taxon>Eukaryota</taxon>
        <taxon>Viridiplantae</taxon>
        <taxon>Streptophyta</taxon>
        <taxon>Embryophyta</taxon>
        <taxon>Marchantiophyta</taxon>
        <taxon>Marchantiopsida</taxon>
        <taxon>Marchantiidae</taxon>
        <taxon>Marchantiales</taxon>
        <taxon>Marchantiaceae</taxon>
        <taxon>Marchantia</taxon>
    </lineage>
</organism>
<name>A0A176W7L6_MARPO</name>
<sequence>MHLLCDAGSLSSRFGPHVCVGRIDAFSGPVTAYVPSPRSTAGGSSAAQAQPSFSTSRRQTTSTRQHRPLVTCVAVSSDKLFLFLRHDALVDVEDEQSAPEEEISPLTPTSFEVQSLLMELCDETSIAELQLKVGAFKLSVKRDVGKIKSTTATPQATPPPVPSRPMVDSLPAAPPAPASAPKTSTSTSMLSSVSKPLSSVFALLESAADEGLLFVKSPKVGYFRKGRVVKGKSGPPLCEEGQSIKEGHVVCYLEQLGTQQPVESDISGEVVKVLWDDGEPVGYGDPLIAIRPSFPGIKKLT</sequence>
<protein>
    <recommendedName>
        <fullName evidence="2">Lipoyl-binding domain-containing protein</fullName>
    </recommendedName>
</protein>
<dbReference type="Gene3D" id="2.40.50.100">
    <property type="match status" value="1"/>
</dbReference>
<keyword evidence="4" id="KW-1185">Reference proteome</keyword>
<feature type="region of interest" description="Disordered" evidence="1">
    <location>
        <begin position="149"/>
        <end position="189"/>
    </location>
</feature>
<reference evidence="3" key="1">
    <citation type="submission" date="2016-03" db="EMBL/GenBank/DDBJ databases">
        <title>Mechanisms controlling the formation of the plant cell surface in tip-growing cells are functionally conserved among land plants.</title>
        <authorList>
            <person name="Honkanen S."/>
            <person name="Jones V.A."/>
            <person name="Morieri G."/>
            <person name="Champion C."/>
            <person name="Hetherington A.J."/>
            <person name="Kelly S."/>
            <person name="Saint-Marcoux D."/>
            <person name="Proust H."/>
            <person name="Prescott H."/>
            <person name="Dolan L."/>
        </authorList>
    </citation>
    <scope>NUCLEOTIDE SEQUENCE [LARGE SCALE GENOMIC DNA]</scope>
    <source>
        <tissue evidence="3">Whole gametophyte</tissue>
    </source>
</reference>
<dbReference type="InterPro" id="IPR053217">
    <property type="entry name" value="ACC_Biotin_Carrier"/>
</dbReference>
<evidence type="ECO:0000313" key="4">
    <source>
        <dbReference type="Proteomes" id="UP000077202"/>
    </source>
</evidence>
<accession>A0A176W7L6</accession>
<comment type="caution">
    <text evidence="3">The sequence shown here is derived from an EMBL/GenBank/DDBJ whole genome shotgun (WGS) entry which is preliminary data.</text>
</comment>
<dbReference type="PANTHER" id="PTHR47597">
    <property type="entry name" value="IS A MEMBER OF THE PF|00364 BIOTIN-REQUIRING ENZYMES FAMILY-RELATED"/>
    <property type="match status" value="1"/>
</dbReference>
<dbReference type="SUPFAM" id="SSF51230">
    <property type="entry name" value="Single hybrid motif"/>
    <property type="match status" value="1"/>
</dbReference>
<dbReference type="PANTHER" id="PTHR47597:SF1">
    <property type="entry name" value="IS A MEMBER OF THE PF|00364 BIOTIN-REQUIRING ENZYMES FAMILY-RELATED"/>
    <property type="match status" value="1"/>
</dbReference>
<dbReference type="AlphaFoldDB" id="A0A176W7L6"/>
<evidence type="ECO:0000256" key="1">
    <source>
        <dbReference type="SAM" id="MobiDB-lite"/>
    </source>
</evidence>
<evidence type="ECO:0000259" key="2">
    <source>
        <dbReference type="Pfam" id="PF00364"/>
    </source>
</evidence>
<dbReference type="Pfam" id="PF00364">
    <property type="entry name" value="Biotin_lipoyl"/>
    <property type="match status" value="1"/>
</dbReference>
<feature type="region of interest" description="Disordered" evidence="1">
    <location>
        <begin position="37"/>
        <end position="65"/>
    </location>
</feature>
<feature type="compositionally biased region" description="Low complexity" evidence="1">
    <location>
        <begin position="39"/>
        <end position="63"/>
    </location>
</feature>
<gene>
    <name evidence="3" type="ORF">AXG93_1335s1120</name>
</gene>
<feature type="domain" description="Lipoyl-binding" evidence="2">
    <location>
        <begin position="231"/>
        <end position="290"/>
    </location>
</feature>
<dbReference type="CDD" id="cd06850">
    <property type="entry name" value="biotinyl_domain"/>
    <property type="match status" value="1"/>
</dbReference>
<dbReference type="Proteomes" id="UP000077202">
    <property type="component" value="Unassembled WGS sequence"/>
</dbReference>
<dbReference type="EMBL" id="LVLJ01001708">
    <property type="protein sequence ID" value="OAE28621.1"/>
    <property type="molecule type" value="Genomic_DNA"/>
</dbReference>
<dbReference type="InterPro" id="IPR011053">
    <property type="entry name" value="Single_hybrid_motif"/>
</dbReference>